<accession>A0ABS4GCD2</accession>
<dbReference type="PANTHER" id="PTHR43228">
    <property type="entry name" value="TWO-COMPONENT RESPONSE REGULATOR"/>
    <property type="match status" value="1"/>
</dbReference>
<dbReference type="SUPFAM" id="SSF52172">
    <property type="entry name" value="CheY-like"/>
    <property type="match status" value="1"/>
</dbReference>
<name>A0ABS4GCD2_9FIRM</name>
<comment type="caution">
    <text evidence="3">The sequence shown here is derived from an EMBL/GenBank/DDBJ whole genome shotgun (WGS) entry which is preliminary data.</text>
</comment>
<dbReference type="PROSITE" id="PS50110">
    <property type="entry name" value="RESPONSE_REGULATORY"/>
    <property type="match status" value="1"/>
</dbReference>
<reference evidence="3 4" key="1">
    <citation type="submission" date="2021-03" db="EMBL/GenBank/DDBJ databases">
        <title>Genomic Encyclopedia of Type Strains, Phase IV (KMG-IV): sequencing the most valuable type-strain genomes for metagenomic binning, comparative biology and taxonomic classification.</title>
        <authorList>
            <person name="Goeker M."/>
        </authorList>
    </citation>
    <scope>NUCLEOTIDE SEQUENCE [LARGE SCALE GENOMIC DNA]</scope>
    <source>
        <strain evidence="3 4">DSM 24004</strain>
    </source>
</reference>
<dbReference type="Proteomes" id="UP001519342">
    <property type="component" value="Unassembled WGS sequence"/>
</dbReference>
<organism evidence="3 4">
    <name type="scientific">Sedimentibacter acidaminivorans</name>
    <dbReference type="NCBI Taxonomy" id="913099"/>
    <lineage>
        <taxon>Bacteria</taxon>
        <taxon>Bacillati</taxon>
        <taxon>Bacillota</taxon>
        <taxon>Tissierellia</taxon>
        <taxon>Sedimentibacter</taxon>
    </lineage>
</organism>
<dbReference type="InterPro" id="IPR052048">
    <property type="entry name" value="ST_Response_Regulator"/>
</dbReference>
<dbReference type="InterPro" id="IPR011006">
    <property type="entry name" value="CheY-like_superfamily"/>
</dbReference>
<feature type="domain" description="Response regulatory" evidence="2">
    <location>
        <begin position="7"/>
        <end position="122"/>
    </location>
</feature>
<protein>
    <submittedName>
        <fullName evidence="3">Two-component system chemotaxis response regulator CheY</fullName>
    </submittedName>
</protein>
<evidence type="ECO:0000256" key="1">
    <source>
        <dbReference type="PROSITE-ProRule" id="PRU00169"/>
    </source>
</evidence>
<keyword evidence="4" id="KW-1185">Reference proteome</keyword>
<dbReference type="PANTHER" id="PTHR43228:SF1">
    <property type="entry name" value="TWO-COMPONENT RESPONSE REGULATOR ARR22"/>
    <property type="match status" value="1"/>
</dbReference>
<evidence type="ECO:0000313" key="3">
    <source>
        <dbReference type="EMBL" id="MBP1925349.1"/>
    </source>
</evidence>
<evidence type="ECO:0000259" key="2">
    <source>
        <dbReference type="PROSITE" id="PS50110"/>
    </source>
</evidence>
<dbReference type="EMBL" id="JAGGKS010000003">
    <property type="protein sequence ID" value="MBP1925349.1"/>
    <property type="molecule type" value="Genomic_DNA"/>
</dbReference>
<dbReference type="RefSeq" id="WP_209511099.1">
    <property type="nucleotide sequence ID" value="NZ_JAGGKS010000003.1"/>
</dbReference>
<sequence length="128" mass="14461">MQLNELKILICDDSILVRKKFKDIIVALGCDNIIEAVDGQQAIDIYKEQKPTLVFMDIVMPVKTGIEALSEIISYDLNAKVIIVSSIGTNNKLKEAIKIGAYDFFQKPIDEGQLKKIIMNYIDKENQI</sequence>
<keyword evidence="1" id="KW-0597">Phosphoprotein</keyword>
<dbReference type="InterPro" id="IPR001789">
    <property type="entry name" value="Sig_transdc_resp-reg_receiver"/>
</dbReference>
<proteinExistence type="predicted"/>
<dbReference type="SMART" id="SM00448">
    <property type="entry name" value="REC"/>
    <property type="match status" value="1"/>
</dbReference>
<gene>
    <name evidence="3" type="ORF">J2Z76_001208</name>
</gene>
<evidence type="ECO:0000313" key="4">
    <source>
        <dbReference type="Proteomes" id="UP001519342"/>
    </source>
</evidence>
<feature type="modified residue" description="4-aspartylphosphate" evidence="1">
    <location>
        <position position="57"/>
    </location>
</feature>
<dbReference type="Pfam" id="PF00072">
    <property type="entry name" value="Response_reg"/>
    <property type="match status" value="1"/>
</dbReference>
<dbReference type="Gene3D" id="3.40.50.2300">
    <property type="match status" value="1"/>
</dbReference>